<feature type="transmembrane region" description="Helical" evidence="1">
    <location>
        <begin position="57"/>
        <end position="77"/>
    </location>
</feature>
<keyword evidence="1" id="KW-0472">Membrane</keyword>
<proteinExistence type="predicted"/>
<evidence type="ECO:0000256" key="1">
    <source>
        <dbReference type="SAM" id="Phobius"/>
    </source>
</evidence>
<dbReference type="AlphaFoldDB" id="A0A510UDB1"/>
<sequence>MPSRFLTLNKDKKQLIIGLLSGIFIYYWLFLLCYWLIEPLVTPYDEIEKVVFSFDGLVYVGMFSTLGFFIDALFNINKTVKEVLTGSPKTAKKHRWKLAVIFAVIGFGFNYANYFFVIKPNHMIECPSKAGYKNNLLTGYVKTIDQCEQLN</sequence>
<feature type="transmembrane region" description="Helical" evidence="1">
    <location>
        <begin position="15"/>
        <end position="37"/>
    </location>
</feature>
<reference evidence="2 3" key="1">
    <citation type="submission" date="2019-07" db="EMBL/GenBank/DDBJ databases">
        <title>Whole genome shotgun sequence of Aliivibrio fischeri NBRC 101058.</title>
        <authorList>
            <person name="Hosoyama A."/>
            <person name="Uohara A."/>
            <person name="Ohji S."/>
            <person name="Ichikawa N."/>
        </authorList>
    </citation>
    <scope>NUCLEOTIDE SEQUENCE [LARGE SCALE GENOMIC DNA]</scope>
    <source>
        <strain evidence="2 3">NBRC 101058</strain>
    </source>
</reference>
<evidence type="ECO:0000313" key="3">
    <source>
        <dbReference type="Proteomes" id="UP000321787"/>
    </source>
</evidence>
<feature type="transmembrane region" description="Helical" evidence="1">
    <location>
        <begin position="98"/>
        <end position="117"/>
    </location>
</feature>
<name>A0A510UDB1_ALIFS</name>
<protein>
    <recommendedName>
        <fullName evidence="4">DUF1240 domain-containing protein</fullName>
    </recommendedName>
</protein>
<evidence type="ECO:0000313" key="2">
    <source>
        <dbReference type="EMBL" id="GEK12578.1"/>
    </source>
</evidence>
<evidence type="ECO:0008006" key="4">
    <source>
        <dbReference type="Google" id="ProtNLM"/>
    </source>
</evidence>
<comment type="caution">
    <text evidence="2">The sequence shown here is derived from an EMBL/GenBank/DDBJ whole genome shotgun (WGS) entry which is preliminary data.</text>
</comment>
<dbReference type="Proteomes" id="UP000321787">
    <property type="component" value="Unassembled WGS sequence"/>
</dbReference>
<dbReference type="EMBL" id="BJTZ01000002">
    <property type="protein sequence ID" value="GEK12578.1"/>
    <property type="molecule type" value="Genomic_DNA"/>
</dbReference>
<gene>
    <name evidence="2" type="ORF">AFI02nite_06140</name>
</gene>
<keyword evidence="1" id="KW-0812">Transmembrane</keyword>
<keyword evidence="1" id="KW-1133">Transmembrane helix</keyword>
<organism evidence="2 3">
    <name type="scientific">Aliivibrio fischeri</name>
    <name type="common">Vibrio fischeri</name>
    <dbReference type="NCBI Taxonomy" id="668"/>
    <lineage>
        <taxon>Bacteria</taxon>
        <taxon>Pseudomonadati</taxon>
        <taxon>Pseudomonadota</taxon>
        <taxon>Gammaproteobacteria</taxon>
        <taxon>Vibrionales</taxon>
        <taxon>Vibrionaceae</taxon>
        <taxon>Aliivibrio</taxon>
    </lineage>
</organism>
<accession>A0A510UDB1</accession>